<name>A0A316VJC2_9BASI</name>
<dbReference type="AlphaFoldDB" id="A0A316VJC2"/>
<feature type="domain" description="Sfi1 spindle body" evidence="2">
    <location>
        <begin position="603"/>
        <end position="740"/>
    </location>
</feature>
<feature type="compositionally biased region" description="Basic and acidic residues" evidence="1">
    <location>
        <begin position="140"/>
        <end position="151"/>
    </location>
</feature>
<dbReference type="EMBL" id="KZ819602">
    <property type="protein sequence ID" value="PWN37600.1"/>
    <property type="molecule type" value="Genomic_DNA"/>
</dbReference>
<feature type="compositionally biased region" description="Polar residues" evidence="1">
    <location>
        <begin position="1028"/>
        <end position="1044"/>
    </location>
</feature>
<feature type="compositionally biased region" description="Polar residues" evidence="1">
    <location>
        <begin position="166"/>
        <end position="176"/>
    </location>
</feature>
<proteinExistence type="predicted"/>
<feature type="region of interest" description="Disordered" evidence="1">
    <location>
        <begin position="1"/>
        <end position="24"/>
    </location>
</feature>
<dbReference type="InterPro" id="IPR013665">
    <property type="entry name" value="Sfi1_dom"/>
</dbReference>
<dbReference type="Proteomes" id="UP000245771">
    <property type="component" value="Unassembled WGS sequence"/>
</dbReference>
<evidence type="ECO:0000313" key="4">
    <source>
        <dbReference type="Proteomes" id="UP000245771"/>
    </source>
</evidence>
<dbReference type="OrthoDB" id="1933281at2759"/>
<feature type="region of interest" description="Disordered" evidence="1">
    <location>
        <begin position="268"/>
        <end position="297"/>
    </location>
</feature>
<sequence>MSQFDSYANRREHGLGSSGTSQASNSSTSLSSAFLHLTKKQVQFFDHVIDLLPENATDFSQLKKAYNLARQDVQSILGTQVDQQTDTALWDALLRLTHIRARTWAQRWDAVRTSLGLQPLNVSEDDTSEQSSIEADDENDSTKRFFQDKQRPRSWHANRVRETPNEMGQGSSSTVMESPAASRLQRHQSDRIVNQNELEQLRARMAALTAQASTLASSLKNPSEAEVVPVNRPSILVKQMGRTPVANRDRKLRFAKSEERFDISKATTVESASDEDDKRTLKEPSKTRDVASSSTPVKRRFDEVVARSRLERDAARRAAEAQQEAENEAQLSHLYRQADAMYAMTVQNRCFSWWLTLHRKRQSRLQSAVQERNTSLQQKAFQSWKAKADNHRKKQNSAVKIDVVRCKLRAWRTWIRRLKEERKKQREEKRMELRGAFEVIRSRMEHRIVSETFAKWRISWMEVRATRFRSEHLLRGAMSLWTIQTWQTSSLREKEQQIVGKQSQTLIRLAFTRWTQAYKTHNLLEVAQSFDRQLTLRTFFERWSHAKAEQAIFHRKEALADRWRQRRIKQKVWMKWSKKTVTIMTQQEEAIQFENKLAQKRISTFFHFWLLREREQLFQRITSARILTRSITTWHDKMITMKESLREREMKVVAMQKQHLLQRTFSIWRDTTFKIVSAQELAARGDRRKLLSEALAAWKRVNEKRMVDERKAVSVNVVNTQRRFLNLWIARRREAKLERWTEEHRQTTLRETLSLWLARTKEKRRESLAVGMLRSKMEKRVRAEVLRIWTERVIERKSAYMEAAEARDGLLIQRAWSAWMQACIKHEDQLNLSNSFRDVKQEEWLRRLFNKWVNAARAERIRREKMEQFLMQRRRKILENVFEVWYDRFAESSLHEIELKALLQRQDAVKNDIFARWKAKTRSLPAIQLDHARIKSNAFYIWRDRLPLAKLQRQAVTHDRIQMEAKAFNHWRQMAKAKRAFRAAARFGGPSAVHIRAARRRSSGINGGANSGGVFGGGGGKTPKSRNRSSNAISQSPEDKSLQITRPNSVAGEMEDNRPFLPLDADVSSLRESDLVMEGNRRGGRNLGRSSPMKQPSHSLAQLAGRHLISPEKSEASNIPKQPTVSNWIRRTGQARDASSEVHSEPPQRDDIAGSSRGRLVEISSAAHDRRMSRTPSPASKTQSEATLRIKSSLRKGLPTSTSQRSGIADIFNARRRKQMQL</sequence>
<feature type="region of interest" description="Disordered" evidence="1">
    <location>
        <begin position="121"/>
        <end position="189"/>
    </location>
</feature>
<organism evidence="3 4">
    <name type="scientific">Meira miltonrushii</name>
    <dbReference type="NCBI Taxonomy" id="1280837"/>
    <lineage>
        <taxon>Eukaryota</taxon>
        <taxon>Fungi</taxon>
        <taxon>Dikarya</taxon>
        <taxon>Basidiomycota</taxon>
        <taxon>Ustilaginomycotina</taxon>
        <taxon>Exobasidiomycetes</taxon>
        <taxon>Exobasidiales</taxon>
        <taxon>Brachybasidiaceae</taxon>
        <taxon>Meira</taxon>
    </lineage>
</organism>
<evidence type="ECO:0000256" key="1">
    <source>
        <dbReference type="SAM" id="MobiDB-lite"/>
    </source>
</evidence>
<feature type="region of interest" description="Disordered" evidence="1">
    <location>
        <begin position="1078"/>
        <end position="1100"/>
    </location>
</feature>
<dbReference type="STRING" id="1280837.A0A316VJC2"/>
<accession>A0A316VJC2</accession>
<dbReference type="InParanoid" id="A0A316VJC2"/>
<evidence type="ECO:0000313" key="3">
    <source>
        <dbReference type="EMBL" id="PWN37600.1"/>
    </source>
</evidence>
<dbReference type="RefSeq" id="XP_025357902.1">
    <property type="nucleotide sequence ID" value="XM_025498278.1"/>
</dbReference>
<evidence type="ECO:0000259" key="2">
    <source>
        <dbReference type="Pfam" id="PF08457"/>
    </source>
</evidence>
<reference evidence="3 4" key="1">
    <citation type="journal article" date="2018" name="Mol. Biol. Evol.">
        <title>Broad Genomic Sampling Reveals a Smut Pathogenic Ancestry of the Fungal Clade Ustilaginomycotina.</title>
        <authorList>
            <person name="Kijpornyongpan T."/>
            <person name="Mondo S.J."/>
            <person name="Barry K."/>
            <person name="Sandor L."/>
            <person name="Lee J."/>
            <person name="Lipzen A."/>
            <person name="Pangilinan J."/>
            <person name="LaButti K."/>
            <person name="Hainaut M."/>
            <person name="Henrissat B."/>
            <person name="Grigoriev I.V."/>
            <person name="Spatafora J.W."/>
            <person name="Aime M.C."/>
        </authorList>
    </citation>
    <scope>NUCLEOTIDE SEQUENCE [LARGE SCALE GENOMIC DNA]</scope>
    <source>
        <strain evidence="3 4">MCA 3882</strain>
    </source>
</reference>
<protein>
    <recommendedName>
        <fullName evidence="2">Sfi1 spindle body domain-containing protein</fullName>
    </recommendedName>
</protein>
<gene>
    <name evidence="3" type="ORF">FA14DRAFT_159575</name>
</gene>
<feature type="compositionally biased region" description="Gly residues" evidence="1">
    <location>
        <begin position="1005"/>
        <end position="1021"/>
    </location>
</feature>
<dbReference type="Pfam" id="PF08457">
    <property type="entry name" value="Sfi1"/>
    <property type="match status" value="1"/>
</dbReference>
<feature type="compositionally biased region" description="Basic and acidic residues" evidence="1">
    <location>
        <begin position="276"/>
        <end position="289"/>
    </location>
</feature>
<feature type="compositionally biased region" description="Basic and acidic residues" evidence="1">
    <location>
        <begin position="1138"/>
        <end position="1152"/>
    </location>
</feature>
<feature type="region of interest" description="Disordered" evidence="1">
    <location>
        <begin position="998"/>
        <end position="1044"/>
    </location>
</feature>
<feature type="region of interest" description="Disordered" evidence="1">
    <location>
        <begin position="1132"/>
        <end position="1187"/>
    </location>
</feature>
<feature type="compositionally biased region" description="Polar residues" evidence="1">
    <location>
        <begin position="1174"/>
        <end position="1186"/>
    </location>
</feature>
<feature type="compositionally biased region" description="Acidic residues" evidence="1">
    <location>
        <begin position="123"/>
        <end position="139"/>
    </location>
</feature>
<dbReference type="GeneID" id="37020059"/>
<keyword evidence="4" id="KW-1185">Reference proteome</keyword>